<sequence>MRPSFAVLALALAALLSAPALAAQAQSAAPAVRGMTTDVGFKVVMVPDGPGAPIKVGIWYPTDTPATAPARGMDDLPVAADAPIAGDRLPLVVMSHGNGGWFGGHYDTAIALAKAGFVVAALTHTGDNYEDQSRATDMANRPRQIHVLIDYMLKDWNDHDRLDVDRVGAFGFSSGGFTVLAAAGGELDGTRLQPHCRDHPTHYDCQLMLRAPPSPGAFAGWVHDARIKAVVSAAPALGYAFKAETLKGLRQPVQLWRAEDDEILPDPFHASAVHASLPNADYHVVAKARHFDFLTPCNAYARKNLAFLCNSDPGFDRAAFHKDFNAAVTAFFKANLTKP</sequence>
<dbReference type="Gene3D" id="3.40.50.1820">
    <property type="entry name" value="alpha/beta hydrolase"/>
    <property type="match status" value="1"/>
</dbReference>
<evidence type="ECO:0000313" key="5">
    <source>
        <dbReference type="EMBL" id="MDR6533863.1"/>
    </source>
</evidence>
<keyword evidence="2" id="KW-0442">Lipid degradation</keyword>
<proteinExistence type="predicted"/>
<keyword evidence="6" id="KW-1185">Reference proteome</keyword>
<keyword evidence="4" id="KW-0732">Signal</keyword>
<dbReference type="PANTHER" id="PTHR10272">
    <property type="entry name" value="PLATELET-ACTIVATING FACTOR ACETYLHYDROLASE"/>
    <property type="match status" value="1"/>
</dbReference>
<dbReference type="PANTHER" id="PTHR10272:SF0">
    <property type="entry name" value="PLATELET-ACTIVATING FACTOR ACETYLHYDROLASE"/>
    <property type="match status" value="1"/>
</dbReference>
<organism evidence="5 6">
    <name type="scientific">Caulobacter rhizosphaerae</name>
    <dbReference type="NCBI Taxonomy" id="2010972"/>
    <lineage>
        <taxon>Bacteria</taxon>
        <taxon>Pseudomonadati</taxon>
        <taxon>Pseudomonadota</taxon>
        <taxon>Alphaproteobacteria</taxon>
        <taxon>Caulobacterales</taxon>
        <taxon>Caulobacteraceae</taxon>
        <taxon>Caulobacter</taxon>
    </lineage>
</organism>
<feature type="chain" id="PRO_5046550090" evidence="4">
    <location>
        <begin position="23"/>
        <end position="339"/>
    </location>
</feature>
<dbReference type="SUPFAM" id="SSF53474">
    <property type="entry name" value="alpha/beta-Hydrolases"/>
    <property type="match status" value="1"/>
</dbReference>
<dbReference type="EMBL" id="JAVDRL010000015">
    <property type="protein sequence ID" value="MDR6533863.1"/>
    <property type="molecule type" value="Genomic_DNA"/>
</dbReference>
<dbReference type="GO" id="GO:0016787">
    <property type="term" value="F:hydrolase activity"/>
    <property type="evidence" value="ECO:0007669"/>
    <property type="project" value="UniProtKB-KW"/>
</dbReference>
<comment type="caution">
    <text evidence="5">The sequence shown here is derived from an EMBL/GenBank/DDBJ whole genome shotgun (WGS) entry which is preliminary data.</text>
</comment>
<dbReference type="Proteomes" id="UP001262754">
    <property type="component" value="Unassembled WGS sequence"/>
</dbReference>
<dbReference type="InterPro" id="IPR016986">
    <property type="entry name" value="UCP031982_abhydr"/>
</dbReference>
<evidence type="ECO:0000256" key="4">
    <source>
        <dbReference type="SAM" id="SignalP"/>
    </source>
</evidence>
<accession>A0ABU1N682</accession>
<dbReference type="PIRSF" id="PIRSF031982">
    <property type="entry name" value="UCP031982_abhydr"/>
    <property type="match status" value="1"/>
</dbReference>
<evidence type="ECO:0000256" key="3">
    <source>
        <dbReference type="ARBA" id="ARBA00023098"/>
    </source>
</evidence>
<evidence type="ECO:0000313" key="6">
    <source>
        <dbReference type="Proteomes" id="UP001262754"/>
    </source>
</evidence>
<keyword evidence="1 5" id="KW-0378">Hydrolase</keyword>
<dbReference type="InterPro" id="IPR029058">
    <property type="entry name" value="AB_hydrolase_fold"/>
</dbReference>
<evidence type="ECO:0000256" key="2">
    <source>
        <dbReference type="ARBA" id="ARBA00022963"/>
    </source>
</evidence>
<name>A0ABU1N682_9CAUL</name>
<evidence type="ECO:0000256" key="1">
    <source>
        <dbReference type="ARBA" id="ARBA00022801"/>
    </source>
</evidence>
<dbReference type="RefSeq" id="WP_310034870.1">
    <property type="nucleotide sequence ID" value="NZ_JAVDRL010000015.1"/>
</dbReference>
<protein>
    <submittedName>
        <fullName evidence="5">Dienelactone hydrolase</fullName>
    </submittedName>
</protein>
<feature type="signal peptide" evidence="4">
    <location>
        <begin position="1"/>
        <end position="22"/>
    </location>
</feature>
<reference evidence="5 6" key="1">
    <citation type="submission" date="2023-07" db="EMBL/GenBank/DDBJ databases">
        <title>Sorghum-associated microbial communities from plants grown in Nebraska, USA.</title>
        <authorList>
            <person name="Schachtman D."/>
        </authorList>
    </citation>
    <scope>NUCLEOTIDE SEQUENCE [LARGE SCALE GENOMIC DNA]</scope>
    <source>
        <strain evidence="5 6">DS2154</strain>
    </source>
</reference>
<gene>
    <name evidence="5" type="ORF">J2800_004633</name>
</gene>
<keyword evidence="3" id="KW-0443">Lipid metabolism</keyword>
<dbReference type="Pfam" id="PF03403">
    <property type="entry name" value="PAF-AH_p_II"/>
    <property type="match status" value="1"/>
</dbReference>